<organism evidence="1 2">
    <name type="scientific">Vermiconidia calcicola</name>
    <dbReference type="NCBI Taxonomy" id="1690605"/>
    <lineage>
        <taxon>Eukaryota</taxon>
        <taxon>Fungi</taxon>
        <taxon>Dikarya</taxon>
        <taxon>Ascomycota</taxon>
        <taxon>Pezizomycotina</taxon>
        <taxon>Dothideomycetes</taxon>
        <taxon>Dothideomycetidae</taxon>
        <taxon>Mycosphaerellales</taxon>
        <taxon>Extremaceae</taxon>
        <taxon>Vermiconidia</taxon>
    </lineage>
</organism>
<protein>
    <submittedName>
        <fullName evidence="1">Uncharacterized protein</fullName>
    </submittedName>
</protein>
<name>A0ACC3MC13_9PEZI</name>
<comment type="caution">
    <text evidence="1">The sequence shown here is derived from an EMBL/GenBank/DDBJ whole genome shotgun (WGS) entry which is preliminary data.</text>
</comment>
<dbReference type="Proteomes" id="UP001281147">
    <property type="component" value="Unassembled WGS sequence"/>
</dbReference>
<keyword evidence="2" id="KW-1185">Reference proteome</keyword>
<sequence length="334" mass="35915">MSKPALVVDGGIAKAGLLEQWLPEETANITPRIVCPVNPTLEQVQQGVDQAKEHGCDGVVIIGGGSAICMGKAIAICLVNPGPILDYEGNEKLHKTPVPTICVPTTAGSGSEVSRVLVLHEHGRRQEIIVRAMGSEPRVALLDGQLLVSSPRQPMLDAGLDAVTHACEALWARNRCLITDALAEKALETFLDRFPTAINDRDPDALQDIIEASSAANLACGNTGLALCHAMNTAPDVPLAHGYVNGCILQAVATFNRPRMDERHQKLIDRLPKMYEEIRCSGKFKDGECGEKNVELFVNASRDHPFRKNNVRESSDADCYDLLRQSGATVAAAA</sequence>
<accession>A0ACC3MC13</accession>
<reference evidence="1" key="1">
    <citation type="submission" date="2023-07" db="EMBL/GenBank/DDBJ databases">
        <title>Black Yeasts Isolated from many extreme environments.</title>
        <authorList>
            <person name="Coleine C."/>
            <person name="Stajich J.E."/>
            <person name="Selbmann L."/>
        </authorList>
    </citation>
    <scope>NUCLEOTIDE SEQUENCE</scope>
    <source>
        <strain evidence="1">CCFEE 5714</strain>
    </source>
</reference>
<gene>
    <name evidence="1" type="ORF">LTR37_020598</name>
</gene>
<evidence type="ECO:0000313" key="2">
    <source>
        <dbReference type="Proteomes" id="UP001281147"/>
    </source>
</evidence>
<dbReference type="EMBL" id="JAUTXU010000372">
    <property type="protein sequence ID" value="KAK3683060.1"/>
    <property type="molecule type" value="Genomic_DNA"/>
</dbReference>
<proteinExistence type="predicted"/>
<evidence type="ECO:0000313" key="1">
    <source>
        <dbReference type="EMBL" id="KAK3683060.1"/>
    </source>
</evidence>